<dbReference type="GO" id="GO:0004475">
    <property type="term" value="F:mannose-1-phosphate guanylyltransferase (GTP) activity"/>
    <property type="evidence" value="ECO:0007669"/>
    <property type="project" value="InterPro"/>
</dbReference>
<dbReference type="InterPro" id="IPR049577">
    <property type="entry name" value="GMPP_N"/>
</dbReference>
<dbReference type="Proteomes" id="UP000185221">
    <property type="component" value="Unassembled WGS sequence"/>
</dbReference>
<accession>A0A1N6EC06</accession>
<dbReference type="Pfam" id="PF00483">
    <property type="entry name" value="NTP_transferase"/>
    <property type="match status" value="1"/>
</dbReference>
<protein>
    <submittedName>
        <fullName evidence="2">Mannose-1-phosphate guanylyltransferase</fullName>
    </submittedName>
</protein>
<feature type="domain" description="Nucleotidyl transferase" evidence="1">
    <location>
        <begin position="9"/>
        <end position="272"/>
    </location>
</feature>
<dbReference type="OrthoDB" id="9806359at2"/>
<dbReference type="InterPro" id="IPR051161">
    <property type="entry name" value="Mannose-6P_isomerase_type2"/>
</dbReference>
<dbReference type="PANTHER" id="PTHR46390">
    <property type="entry name" value="MANNOSE-1-PHOSPHATE GUANYLYLTRANSFERASE"/>
    <property type="match status" value="1"/>
</dbReference>
<dbReference type="CDD" id="cd02509">
    <property type="entry name" value="GDP-M1P_Guanylyltransferase"/>
    <property type="match status" value="1"/>
</dbReference>
<evidence type="ECO:0000313" key="3">
    <source>
        <dbReference type="Proteomes" id="UP000185221"/>
    </source>
</evidence>
<dbReference type="RefSeq" id="WP_074224631.1">
    <property type="nucleotide sequence ID" value="NZ_FSRC01000001.1"/>
</dbReference>
<evidence type="ECO:0000259" key="1">
    <source>
        <dbReference type="Pfam" id="PF00483"/>
    </source>
</evidence>
<dbReference type="AlphaFoldDB" id="A0A1N6EC06"/>
<sequence>MSPSTVTHVILSGGTGSRLWPLSRKSCPKQYLEIFDGKSLFELCLERNRFLSGKGVVVGSLGNFELSRKTFAKMGIDPYREIVEALPKNTAPAIAFAAMSSNPEDILLITPSDHLVQDQDSYERAVGNAVKLASIDLLVTFGITPTRPETGYGYIQVEDGIVKRFKEKPSIESARTYLEMGDHFWNSGMFCFKAGLFLRELEFFQPDLFHQVKIAFENSKDGFIQQSDNELIDSLSVDYAVMEHSKKLVMVEGDFKWSDLGSFEALSDYLCETHQVEEDEYGNVYIGKSRHASFLGVSNMIFVETPDAFLILNRSDCQKVKNLFEQFETENPSLVN</sequence>
<dbReference type="GO" id="GO:0009298">
    <property type="term" value="P:GDP-mannose biosynthetic process"/>
    <property type="evidence" value="ECO:0007669"/>
    <property type="project" value="TreeGrafter"/>
</dbReference>
<evidence type="ECO:0000313" key="2">
    <source>
        <dbReference type="EMBL" id="SIN80544.1"/>
    </source>
</evidence>
<dbReference type="InterPro" id="IPR005835">
    <property type="entry name" value="NTP_transferase_dom"/>
</dbReference>
<dbReference type="EMBL" id="FSRC01000001">
    <property type="protein sequence ID" value="SIN80544.1"/>
    <property type="molecule type" value="Genomic_DNA"/>
</dbReference>
<organism evidence="2 3">
    <name type="scientific">Algoriphagus halophilus</name>
    <dbReference type="NCBI Taxonomy" id="226505"/>
    <lineage>
        <taxon>Bacteria</taxon>
        <taxon>Pseudomonadati</taxon>
        <taxon>Bacteroidota</taxon>
        <taxon>Cytophagia</taxon>
        <taxon>Cytophagales</taxon>
        <taxon>Cyclobacteriaceae</taxon>
        <taxon>Algoriphagus</taxon>
    </lineage>
</organism>
<gene>
    <name evidence="2" type="ORF">SAMN05444394_1957</name>
</gene>
<name>A0A1N6EC06_9BACT</name>
<proteinExistence type="predicted"/>
<dbReference type="SUPFAM" id="SSF53448">
    <property type="entry name" value="Nucleotide-diphospho-sugar transferases"/>
    <property type="match status" value="1"/>
</dbReference>
<keyword evidence="3" id="KW-1185">Reference proteome</keyword>
<keyword evidence="2" id="KW-0548">Nucleotidyltransferase</keyword>
<dbReference type="SUPFAM" id="SSF159283">
    <property type="entry name" value="Guanosine diphospho-D-mannose pyrophosphorylase/mannose-6-phosphate isomerase linker domain"/>
    <property type="match status" value="1"/>
</dbReference>
<reference evidence="3" key="1">
    <citation type="submission" date="2016-11" db="EMBL/GenBank/DDBJ databases">
        <authorList>
            <person name="Varghese N."/>
            <person name="Submissions S."/>
        </authorList>
    </citation>
    <scope>NUCLEOTIDE SEQUENCE [LARGE SCALE GENOMIC DNA]</scope>
    <source>
        <strain evidence="3">DSM 15292</strain>
    </source>
</reference>
<dbReference type="PANTHER" id="PTHR46390:SF1">
    <property type="entry name" value="MANNOSE-1-PHOSPHATE GUANYLYLTRANSFERASE"/>
    <property type="match status" value="1"/>
</dbReference>
<dbReference type="STRING" id="226505.SAMN05444394_1957"/>
<dbReference type="InterPro" id="IPR029044">
    <property type="entry name" value="Nucleotide-diphossugar_trans"/>
</dbReference>
<keyword evidence="2" id="KW-0808">Transferase</keyword>
<dbReference type="Gene3D" id="3.90.550.10">
    <property type="entry name" value="Spore Coat Polysaccharide Biosynthesis Protein SpsA, Chain A"/>
    <property type="match status" value="1"/>
</dbReference>